<dbReference type="Proteomes" id="UP001168128">
    <property type="component" value="Unassembled WGS sequence"/>
</dbReference>
<organism evidence="2 3">
    <name type="scientific">Chryseobacterium urinae</name>
    <dbReference type="NCBI Taxonomy" id="3058400"/>
    <lineage>
        <taxon>Bacteria</taxon>
        <taxon>Pseudomonadati</taxon>
        <taxon>Bacteroidota</taxon>
        <taxon>Flavobacteriia</taxon>
        <taxon>Flavobacteriales</taxon>
        <taxon>Weeksellaceae</taxon>
        <taxon>Chryseobacterium group</taxon>
        <taxon>Chryseobacterium</taxon>
    </lineage>
</organism>
<keyword evidence="3" id="KW-1185">Reference proteome</keyword>
<evidence type="ECO:0000313" key="3">
    <source>
        <dbReference type="Proteomes" id="UP001168128"/>
    </source>
</evidence>
<dbReference type="EMBL" id="JAULSJ010000018">
    <property type="protein sequence ID" value="MDO3425711.1"/>
    <property type="molecule type" value="Genomic_DNA"/>
</dbReference>
<feature type="signal peptide" evidence="1">
    <location>
        <begin position="1"/>
        <end position="22"/>
    </location>
</feature>
<gene>
    <name evidence="2" type="ORF">QWT87_12490</name>
</gene>
<name>A0ABT8U3S5_9FLAO</name>
<feature type="chain" id="PRO_5045605580" evidence="1">
    <location>
        <begin position="23"/>
        <end position="568"/>
    </location>
</feature>
<protein>
    <submittedName>
        <fullName evidence="2">Uncharacterized protein</fullName>
    </submittedName>
</protein>
<evidence type="ECO:0000313" key="2">
    <source>
        <dbReference type="EMBL" id="MDO3425711.1"/>
    </source>
</evidence>
<comment type="caution">
    <text evidence="2">The sequence shown here is derived from an EMBL/GenBank/DDBJ whole genome shotgun (WGS) entry which is preliminary data.</text>
</comment>
<reference evidence="2" key="1">
    <citation type="submission" date="2023-07" db="EMBL/GenBank/DDBJ databases">
        <title>AMR profile of multidrug- resistance Chryseobacterium gambrini related strain.</title>
        <authorList>
            <person name="Kirdat K."/>
            <person name="Bhatt A."/>
            <person name="Kuyare S."/>
            <person name="Yadav A."/>
        </authorList>
    </citation>
    <scope>NUCLEOTIDE SEQUENCE</scope>
    <source>
        <strain evidence="2">APV-1</strain>
    </source>
</reference>
<sequence>MKKRIILLSSLLSMGAITKAQVGINTTTPTATFDVVAKNATGTSTTVDGLLAPRLDRERALNMTSVPSGTLIYVNDIATGSATGQAVNITTTGYYYFEGGVWQRLTTPSAVNAQNWGLTGNSGTASGTNFMGTTDNQDIIFKRNNIQSGILGTTNTSFGNNSIPIAVTGTGNTAFGSTSLNTVTTGARNVGIGLNTGRGITTGSTNIAIGGNALSSTTAASIQRNIAIGDNALISNNGGNSNIAIGVNTGTAISSGSNNVLLGDTAGGVSLTTGASNTVLGSIAGSGLTTGSNNLILGASAGTNITTGSTNIAIGNNTQIQSATTSNQMNIGNAIFGTGMTGTLAAPAGNIGIGTSTPARRLEVNAATAPIRVSNLQAIATGSPTTTVPLILDTATGDIYQGKASEMLIFNTNVIPNASPVVLNATATASAIGTATQSVYNTTFTLARPAIVSIFSSVSTSFANAAGGVITDGSPRISISWIRISDSTGATIIQDNMGLSSVSHVNSLTGATTNVTGNYQSASNPMLSLPAGTYRLDIFALTGCSSGQSVRATYGTGNDNLYVKADYF</sequence>
<proteinExistence type="predicted"/>
<evidence type="ECO:0000256" key="1">
    <source>
        <dbReference type="SAM" id="SignalP"/>
    </source>
</evidence>
<accession>A0ABT8U3S5</accession>
<dbReference type="RefSeq" id="WP_302716353.1">
    <property type="nucleotide sequence ID" value="NZ_JAULSJ010000018.1"/>
</dbReference>
<keyword evidence="1" id="KW-0732">Signal</keyword>